<keyword evidence="1" id="KW-0732">Signal</keyword>
<evidence type="ECO:0000256" key="1">
    <source>
        <dbReference type="SAM" id="SignalP"/>
    </source>
</evidence>
<sequence length="223" mass="24179">MRKRLALAAVLAALALPVAAATTEAEQTYKLLFKEGTLDAVNHGSVLHYTRAVSNGAKPEAAERDSGEIALSFDAQAEAVLANLQFLQGEKHRNIGSFPASVGNPMIMYFYETVIRDMAETAGGSPFYIRNRVKEALVRPAEIETGEAELDGRTVPTRTVTLRPFAEDPNRERMMGFGDLELRVTMSDAVPGWYLSLVAEAPAAEGAEGGYLSELRFDEVAAQ</sequence>
<feature type="signal peptide" evidence="1">
    <location>
        <begin position="1"/>
        <end position="20"/>
    </location>
</feature>
<gene>
    <name evidence="2" type="ORF">PVT71_26730</name>
</gene>
<evidence type="ECO:0000313" key="2">
    <source>
        <dbReference type="EMBL" id="XCC97624.1"/>
    </source>
</evidence>
<protein>
    <recommendedName>
        <fullName evidence="3">DUF3108 domain-containing protein</fullName>
    </recommendedName>
</protein>
<dbReference type="EMBL" id="CP123388">
    <property type="protein sequence ID" value="XCC97624.1"/>
    <property type="molecule type" value="Genomic_DNA"/>
</dbReference>
<organism evidence="2">
    <name type="scientific">Alloyangia sp. H15</name>
    <dbReference type="NCBI Taxonomy" id="3029062"/>
    <lineage>
        <taxon>Bacteria</taxon>
        <taxon>Pseudomonadati</taxon>
        <taxon>Pseudomonadota</taxon>
        <taxon>Alphaproteobacteria</taxon>
        <taxon>Rhodobacterales</taxon>
        <taxon>Roseobacteraceae</taxon>
        <taxon>Alloyangia</taxon>
    </lineage>
</organism>
<accession>A0AAU8ARJ9</accession>
<evidence type="ECO:0008006" key="3">
    <source>
        <dbReference type="Google" id="ProtNLM"/>
    </source>
</evidence>
<dbReference type="RefSeq" id="WP_353476513.1">
    <property type="nucleotide sequence ID" value="NZ_CP123388.1"/>
</dbReference>
<name>A0AAU8ARJ9_9RHOB</name>
<geneLocation type="plasmid" evidence="2">
    <name>unnamed3</name>
</geneLocation>
<keyword evidence="2" id="KW-0614">Plasmid</keyword>
<reference evidence="2" key="1">
    <citation type="submission" date="2023-02" db="EMBL/GenBank/DDBJ databases">
        <title>Description and genomic characterization of Salipiger bruguierae sp. nov., isolated from the sediment of mangrove plant Bruguiera sexangula.</title>
        <authorList>
            <person name="Long M."/>
        </authorList>
    </citation>
    <scope>NUCLEOTIDE SEQUENCE</scope>
    <source>
        <strain evidence="2">H15</strain>
        <plasmid evidence="2">unnamed3</plasmid>
    </source>
</reference>
<proteinExistence type="predicted"/>
<feature type="chain" id="PRO_5043470730" description="DUF3108 domain-containing protein" evidence="1">
    <location>
        <begin position="21"/>
        <end position="223"/>
    </location>
</feature>
<dbReference type="AlphaFoldDB" id="A0AAU8ARJ9"/>